<dbReference type="PANTHER" id="PTHR10835">
    <property type="entry name" value="SQUALENE MONOOXYGENASE"/>
    <property type="match status" value="1"/>
</dbReference>
<keyword evidence="9" id="KW-0274">FAD</keyword>
<keyword evidence="10" id="KW-0492">Microsome</keyword>
<evidence type="ECO:0000256" key="20">
    <source>
        <dbReference type="ARBA" id="ARBA00081105"/>
    </source>
</evidence>
<evidence type="ECO:0000256" key="14">
    <source>
        <dbReference type="ARBA" id="ARBA00023136"/>
    </source>
</evidence>
<keyword evidence="14 22" id="KW-0472">Membrane</keyword>
<dbReference type="Gene3D" id="1.25.40.10">
    <property type="entry name" value="Tetratricopeptide repeat domain"/>
    <property type="match status" value="1"/>
</dbReference>
<dbReference type="GO" id="GO:0006696">
    <property type="term" value="P:ergosterol biosynthetic process"/>
    <property type="evidence" value="ECO:0007669"/>
    <property type="project" value="TreeGrafter"/>
</dbReference>
<dbReference type="Proteomes" id="UP000033540">
    <property type="component" value="Unassembled WGS sequence"/>
</dbReference>
<protein>
    <recommendedName>
        <fullName evidence="18">Squalene epoxidase ERG1</fullName>
        <ecNumber evidence="5">1.14.14.17</ecNumber>
    </recommendedName>
    <alternativeName>
        <fullName evidence="17">Squalene epoxidase erg1</fullName>
    </alternativeName>
    <alternativeName>
        <fullName evidence="19 20">Squalene monooxygenase ERG1</fullName>
    </alternativeName>
</protein>
<dbReference type="EC" id="1.14.14.17" evidence="5"/>
<evidence type="ECO:0000256" key="10">
    <source>
        <dbReference type="ARBA" id="ARBA00022848"/>
    </source>
</evidence>
<dbReference type="GO" id="GO:0004506">
    <property type="term" value="F:squalene monooxygenase activity"/>
    <property type="evidence" value="ECO:0007669"/>
    <property type="project" value="UniProtKB-EC"/>
</dbReference>
<organism evidence="24 25">
    <name type="scientific">Aspergillus parasiticus (strain ATCC 56775 / NRRL 5862 / SRRC 143 / SU-1)</name>
    <dbReference type="NCBI Taxonomy" id="1403190"/>
    <lineage>
        <taxon>Eukaryota</taxon>
        <taxon>Fungi</taxon>
        <taxon>Dikarya</taxon>
        <taxon>Ascomycota</taxon>
        <taxon>Pezizomycotina</taxon>
        <taxon>Eurotiomycetes</taxon>
        <taxon>Eurotiomycetidae</taxon>
        <taxon>Eurotiales</taxon>
        <taxon>Aspergillaceae</taxon>
        <taxon>Aspergillus</taxon>
        <taxon>Aspergillus subgen. Circumdati</taxon>
    </lineage>
</organism>
<dbReference type="InterPro" id="IPR040125">
    <property type="entry name" value="Squalene_monox"/>
</dbReference>
<dbReference type="InterPro" id="IPR011990">
    <property type="entry name" value="TPR-like_helical_dom_sf"/>
</dbReference>
<dbReference type="OrthoDB" id="3026777at2759"/>
<keyword evidence="12 22" id="KW-1133">Transmembrane helix</keyword>
<evidence type="ECO:0000313" key="25">
    <source>
        <dbReference type="Proteomes" id="UP000033540"/>
    </source>
</evidence>
<keyword evidence="6" id="KW-0285">Flavoprotein</keyword>
<evidence type="ECO:0000256" key="8">
    <source>
        <dbReference type="ARBA" id="ARBA00022824"/>
    </source>
</evidence>
<gene>
    <name evidence="24" type="ORF">P875_00033873</name>
</gene>
<dbReference type="Gene3D" id="3.50.50.60">
    <property type="entry name" value="FAD/NAD(P)-binding domain"/>
    <property type="match status" value="1"/>
</dbReference>
<reference evidence="24 25" key="1">
    <citation type="submission" date="2015-02" db="EMBL/GenBank/DDBJ databases">
        <title>Draft genome sequence of Aspergillus parasiticus SU-1.</title>
        <authorList>
            <person name="Yu J."/>
            <person name="Fedorova N."/>
            <person name="Yin Y."/>
            <person name="Losada L."/>
            <person name="Zafar N."/>
            <person name="Taujale R."/>
            <person name="Ehrlich K.C."/>
            <person name="Bhatnagar D."/>
            <person name="Cleveland T.E."/>
            <person name="Bennett J.W."/>
            <person name="Nierman W.C."/>
        </authorList>
    </citation>
    <scope>NUCLEOTIDE SEQUENCE [LARGE SCALE GENOMIC DNA]</scope>
    <source>
        <strain evidence="25">ATCC 56775 / NRRL 5862 / SRRC 143 / SU-1</strain>
    </source>
</reference>
<evidence type="ECO:0000256" key="1">
    <source>
        <dbReference type="ARBA" id="ARBA00001974"/>
    </source>
</evidence>
<dbReference type="GO" id="GO:0005789">
    <property type="term" value="C:endoplasmic reticulum membrane"/>
    <property type="evidence" value="ECO:0007669"/>
    <property type="project" value="UniProtKB-SubCell"/>
</dbReference>
<evidence type="ECO:0000256" key="2">
    <source>
        <dbReference type="ARBA" id="ARBA00004154"/>
    </source>
</evidence>
<keyword evidence="13" id="KW-0560">Oxidoreductase</keyword>
<feature type="compositionally biased region" description="Basic and acidic residues" evidence="21">
    <location>
        <begin position="155"/>
        <end position="165"/>
    </location>
</feature>
<comment type="subcellular location">
    <subcellularLocation>
        <location evidence="3">Endoplasmic reticulum membrane</location>
        <topology evidence="3">Multi-pass membrane protein</topology>
    </subcellularLocation>
    <subcellularLocation>
        <location evidence="2">Microsome membrane</location>
        <topology evidence="2">Multi-pass membrane protein</topology>
    </subcellularLocation>
</comment>
<evidence type="ECO:0000256" key="4">
    <source>
        <dbReference type="ARBA" id="ARBA00008802"/>
    </source>
</evidence>
<proteinExistence type="inferred from homology"/>
<keyword evidence="7 22" id="KW-0812">Transmembrane</keyword>
<dbReference type="EMBL" id="JZEE01000577">
    <property type="protein sequence ID" value="KJK63276.1"/>
    <property type="molecule type" value="Genomic_DNA"/>
</dbReference>
<accession>A0A0F0I7Z6</accession>
<dbReference type="STRING" id="1403190.A0A0F0I7Z6"/>
<keyword evidence="8" id="KW-0256">Endoplasmic reticulum</keyword>
<keyword evidence="11" id="KW-0444">Lipid biosynthesis</keyword>
<evidence type="ECO:0000256" key="11">
    <source>
        <dbReference type="ARBA" id="ARBA00022955"/>
    </source>
</evidence>
<evidence type="ECO:0000256" key="12">
    <source>
        <dbReference type="ARBA" id="ARBA00022989"/>
    </source>
</evidence>
<evidence type="ECO:0000256" key="13">
    <source>
        <dbReference type="ARBA" id="ARBA00023002"/>
    </source>
</evidence>
<dbReference type="SUPFAM" id="SSF51905">
    <property type="entry name" value="FAD/NAD(P)-binding domain"/>
    <property type="match status" value="1"/>
</dbReference>
<evidence type="ECO:0000256" key="19">
    <source>
        <dbReference type="ARBA" id="ARBA00080528"/>
    </source>
</evidence>
<feature type="domain" description="Squalene epoxidase" evidence="23">
    <location>
        <begin position="1170"/>
        <end position="1444"/>
    </location>
</feature>
<keyword evidence="11" id="KW-0752">Steroid biosynthesis</keyword>
<comment type="caution">
    <text evidence="24">The sequence shown here is derived from an EMBL/GenBank/DDBJ whole genome shotgun (WGS) entry which is preliminary data.</text>
</comment>
<evidence type="ECO:0000256" key="6">
    <source>
        <dbReference type="ARBA" id="ARBA00022630"/>
    </source>
</evidence>
<sequence>MTYDIVFILNLPPQLVVLGCSAVATMVCMAIPVGLATKAERGPIAMITKPAHGTSAVPSRNALRVLRRLALAGSTVGSFCTVAAITYDVHRRVRVAERIIENKRALQTSAPNYDATSAARRLARMMEVAEAGEFTSMDAFKEEDRKSRQAQTLHMEGEEGSRPDEFGSNVGIGSFENSAQVDAFLDAARLNMSGVMNTKQDIGKLPGRCDFLPPEYTRPTETPNRSSPAIGKTGAFANASESMDSTGTLPKGQNSIPKQMQDLLDRGRPIDAAQLFLDAHPASLNGLSSDRRELAVQTFFVNCKQGNVFIARSIFERLEEVDKVSPRLWKVLMFALARKGCIESVATIYTRHMHKFQLSPDMVDVVLRCLLESHRLTTAKWFLFRHLQFDRDCGLCGAYLSGLWKKTRSIELLNGQLKKILTTLPRLGKDPSDKLFNPVIKAYVEFGRLADAEALVEDMTTTYELPLRCRTKGLLVYGKALACDWQGVEADLQEMHELNLTSRRRDFTPIFDRIFLEYWVSHSGHEIQDFVFRYIDKLNIVPDRILYKHILEAFVEKGDKHMITEFTSMARERGWKVHVNEQEFLEMLRFRRLALEGAPVGFWQMLQAARVKYGQAAASQQILGYDQRSFPIPEVNTMPFTQSPLPWYQRALQDVTPSKPVDQYQKLHKQMTHYMHVGKMTEALKCFQNAKNARFQFKQLHVELAAIATLLEHGLGEARMLVEAEWRGIRHLIRFFPQFFRQIMAVDSASEGELIKMAVLRFYQLCWSNKRMNVKHHITVATSRRLIVHNKPEVAIDLLAAIYMSRYTRTLPFDGVCMKMFLRAFAATDNLPGIRWCILSGLARGSALNHDLVVEASRVMGVLNRKFNPDGLSTREASKRAEQLEYLGHIADMLEKKSGGDPPLWELKSNSNVKRSFRRMLKRPLDERRMYKVSDIPETIERWDEEYELESCFTEMYTSDMELFPKSTSSPACHMSGTNQEGRNEYYHVVIRTRMSAIFMKISADTAEERRRVHHDADVVIVGAGVLGCALAVTLGKQGRSVLLLEASMKEPDRIVGELLQPGGVQALERLGLAECLEGIDSIPSYGFYVSYFDKAVTMPYPKETPSSLPPRGRSFHHGRFIMKLREAALACPNVTVVETKATDLITCSHTKQVLGVECQTKEKKDCYFGHLTVVADGYASKFRKQYHSNTPTVKSRFWGLELIDTKLPAPNHGHVLLSANPPILLYQIGTHETRILVDIPENLPSASVKNGGVKNHLWNVTLPSLPESVQPAFRAALEKGPLRSMPNSFLPAAQNKTPGLVILGDALNMRHPLTGGGMTVAFNDVLVFRDLLSPEKVPDFADTDRVLKQLKSFHWARKNGSSVINILAMALYALFSANDENLRVLQRGCFHYFDMGMYSEPMGLLGGLIKKPFVLFYHFFTVAFLSLWVLLREAPLYQLPWSLIRCVTVFWTACVVIFPYMLIEAFC</sequence>
<dbReference type="InterPro" id="IPR036188">
    <property type="entry name" value="FAD/NAD-bd_sf"/>
</dbReference>
<feature type="transmembrane region" description="Helical" evidence="22">
    <location>
        <begin position="1414"/>
        <end position="1432"/>
    </location>
</feature>
<dbReference type="FunFam" id="3.50.50.60:FF:000166">
    <property type="entry name" value="Squalene monooxygenase Erg1"/>
    <property type="match status" value="1"/>
</dbReference>
<keyword evidence="11" id="KW-0443">Lipid metabolism</keyword>
<evidence type="ECO:0000256" key="7">
    <source>
        <dbReference type="ARBA" id="ARBA00022692"/>
    </source>
</evidence>
<dbReference type="PRINTS" id="PR00420">
    <property type="entry name" value="RNGMNOXGNASE"/>
</dbReference>
<comment type="pathway">
    <text evidence="16">Steroid metabolism; ergosterol biosynthesis.</text>
</comment>
<evidence type="ECO:0000256" key="5">
    <source>
        <dbReference type="ARBA" id="ARBA00012312"/>
    </source>
</evidence>
<comment type="cofactor">
    <cofactor evidence="1">
        <name>FAD</name>
        <dbReference type="ChEBI" id="CHEBI:57692"/>
    </cofactor>
</comment>
<evidence type="ECO:0000256" key="16">
    <source>
        <dbReference type="ARBA" id="ARBA00029435"/>
    </source>
</evidence>
<dbReference type="Pfam" id="PF08491">
    <property type="entry name" value="SE"/>
    <property type="match status" value="1"/>
</dbReference>
<feature type="transmembrane region" description="Helical" evidence="22">
    <location>
        <begin position="15"/>
        <end position="36"/>
    </location>
</feature>
<evidence type="ECO:0000256" key="15">
    <source>
        <dbReference type="ARBA" id="ARBA00023221"/>
    </source>
</evidence>
<evidence type="ECO:0000256" key="18">
    <source>
        <dbReference type="ARBA" id="ARBA00070793"/>
    </source>
</evidence>
<dbReference type="GO" id="GO:0050660">
    <property type="term" value="F:flavin adenine dinucleotide binding"/>
    <property type="evidence" value="ECO:0007669"/>
    <property type="project" value="InterPro"/>
</dbReference>
<feature type="transmembrane region" description="Helical" evidence="22">
    <location>
        <begin position="69"/>
        <end position="87"/>
    </location>
</feature>
<dbReference type="PANTHER" id="PTHR10835:SF0">
    <property type="entry name" value="SQUALENE MONOOXYGENASE"/>
    <property type="match status" value="1"/>
</dbReference>
<evidence type="ECO:0000256" key="3">
    <source>
        <dbReference type="ARBA" id="ARBA00004477"/>
    </source>
</evidence>
<keyword evidence="15" id="KW-0753">Steroid metabolism</keyword>
<name>A0A0F0I7Z6_ASPPU</name>
<feature type="region of interest" description="Disordered" evidence="21">
    <location>
        <begin position="141"/>
        <end position="171"/>
    </location>
</feature>
<evidence type="ECO:0000256" key="22">
    <source>
        <dbReference type="SAM" id="Phobius"/>
    </source>
</evidence>
<feature type="transmembrane region" description="Helical" evidence="22">
    <location>
        <begin position="1444"/>
        <end position="1464"/>
    </location>
</feature>
<dbReference type="InterPro" id="IPR013698">
    <property type="entry name" value="Squalene_epoxidase"/>
</dbReference>
<evidence type="ECO:0000256" key="9">
    <source>
        <dbReference type="ARBA" id="ARBA00022827"/>
    </source>
</evidence>
<evidence type="ECO:0000256" key="21">
    <source>
        <dbReference type="SAM" id="MobiDB-lite"/>
    </source>
</evidence>
<evidence type="ECO:0000259" key="23">
    <source>
        <dbReference type="Pfam" id="PF08491"/>
    </source>
</evidence>
<evidence type="ECO:0000256" key="17">
    <source>
        <dbReference type="ARBA" id="ARBA00070252"/>
    </source>
</evidence>
<comment type="similarity">
    <text evidence="4">Belongs to the squalene monooxygenase family.</text>
</comment>
<evidence type="ECO:0000313" key="24">
    <source>
        <dbReference type="EMBL" id="KJK63276.1"/>
    </source>
</evidence>